<keyword evidence="1" id="KW-0378">Hydrolase</keyword>
<sequence>MLVPISERVTDLIERLTLQEKIMLVNNATAFPRLGIQSYEWSEALHGVSNVGIGTKFGGDFPGATSFPQVITTAASFNDSLWELIGQVVSDEARAMYNGGPAGLTYWSINVNIRSVPRCGRVQETPGEDPVLASKYAASHVRGLQGIYVYWSVCRSMDNSHVLILIYLKHIIRGKWGLNGSGFGLWAIPCSSYRGSRKERTGSIKLSTKVKRAPVGAISGWVTLGKSHRKYKIKCVPVGVIPGWVTLGKFDTGAISGWVTLGKYEI</sequence>
<dbReference type="PANTHER" id="PTHR42721:SF45">
    <property type="entry name" value="BETA-D-XYLOSIDASE 2-RELATED"/>
    <property type="match status" value="1"/>
</dbReference>
<evidence type="ECO:0000313" key="2">
    <source>
        <dbReference type="EMBL" id="KAF3445969.1"/>
    </source>
</evidence>
<proteinExistence type="predicted"/>
<name>A0A8K0MGZ3_9ROSA</name>
<evidence type="ECO:0000256" key="1">
    <source>
        <dbReference type="ARBA" id="ARBA00022801"/>
    </source>
</evidence>
<dbReference type="AlphaFoldDB" id="A0A8K0MGZ3"/>
<dbReference type="Proteomes" id="UP000796880">
    <property type="component" value="Unassembled WGS sequence"/>
</dbReference>
<dbReference type="GO" id="GO:0009044">
    <property type="term" value="F:xylan 1,4-beta-xylosidase activity"/>
    <property type="evidence" value="ECO:0007669"/>
    <property type="project" value="InterPro"/>
</dbReference>
<dbReference type="EMBL" id="VOIH02000005">
    <property type="protein sequence ID" value="KAF3445969.1"/>
    <property type="molecule type" value="Genomic_DNA"/>
</dbReference>
<dbReference type="Gene3D" id="3.20.20.300">
    <property type="entry name" value="Glycoside hydrolase, family 3, N-terminal domain"/>
    <property type="match status" value="1"/>
</dbReference>
<organism evidence="2 3">
    <name type="scientific">Rhamnella rubrinervis</name>
    <dbReference type="NCBI Taxonomy" id="2594499"/>
    <lineage>
        <taxon>Eukaryota</taxon>
        <taxon>Viridiplantae</taxon>
        <taxon>Streptophyta</taxon>
        <taxon>Embryophyta</taxon>
        <taxon>Tracheophyta</taxon>
        <taxon>Spermatophyta</taxon>
        <taxon>Magnoliopsida</taxon>
        <taxon>eudicotyledons</taxon>
        <taxon>Gunneridae</taxon>
        <taxon>Pentapetalae</taxon>
        <taxon>rosids</taxon>
        <taxon>fabids</taxon>
        <taxon>Rosales</taxon>
        <taxon>Rhamnaceae</taxon>
        <taxon>rhamnoid group</taxon>
        <taxon>Rhamneae</taxon>
        <taxon>Rhamnella</taxon>
    </lineage>
</organism>
<gene>
    <name evidence="2" type="ORF">FNV43_RR11146</name>
</gene>
<accession>A0A8K0MGZ3</accession>
<reference evidence="2" key="1">
    <citation type="submission" date="2020-03" db="EMBL/GenBank/DDBJ databases">
        <title>A high-quality chromosome-level genome assembly of a woody plant with both climbing and erect habits, Rhamnella rubrinervis.</title>
        <authorList>
            <person name="Lu Z."/>
            <person name="Yang Y."/>
            <person name="Zhu X."/>
            <person name="Sun Y."/>
        </authorList>
    </citation>
    <scope>NUCLEOTIDE SEQUENCE</scope>
    <source>
        <strain evidence="2">BYM</strain>
        <tissue evidence="2">Leaf</tissue>
    </source>
</reference>
<keyword evidence="3" id="KW-1185">Reference proteome</keyword>
<evidence type="ECO:0000313" key="3">
    <source>
        <dbReference type="Proteomes" id="UP000796880"/>
    </source>
</evidence>
<dbReference type="GO" id="GO:0046556">
    <property type="term" value="F:alpha-L-arabinofuranosidase activity"/>
    <property type="evidence" value="ECO:0007669"/>
    <property type="project" value="TreeGrafter"/>
</dbReference>
<dbReference type="InterPro" id="IPR017853">
    <property type="entry name" value="GH"/>
</dbReference>
<dbReference type="InterPro" id="IPR036962">
    <property type="entry name" value="Glyco_hydro_3_N_sf"/>
</dbReference>
<dbReference type="InterPro" id="IPR044993">
    <property type="entry name" value="BXL"/>
</dbReference>
<protein>
    <submittedName>
        <fullName evidence="2">Uncharacterized protein</fullName>
    </submittedName>
</protein>
<dbReference type="GO" id="GO:0045493">
    <property type="term" value="P:xylan catabolic process"/>
    <property type="evidence" value="ECO:0007669"/>
    <property type="project" value="InterPro"/>
</dbReference>
<dbReference type="PANTHER" id="PTHR42721">
    <property type="entry name" value="SUGAR HYDROLASE-RELATED"/>
    <property type="match status" value="1"/>
</dbReference>
<dbReference type="SUPFAM" id="SSF51445">
    <property type="entry name" value="(Trans)glycosidases"/>
    <property type="match status" value="1"/>
</dbReference>
<dbReference type="GO" id="GO:0031222">
    <property type="term" value="P:arabinan catabolic process"/>
    <property type="evidence" value="ECO:0007669"/>
    <property type="project" value="TreeGrafter"/>
</dbReference>
<dbReference type="OrthoDB" id="47059at2759"/>
<comment type="caution">
    <text evidence="2">The sequence shown here is derived from an EMBL/GenBank/DDBJ whole genome shotgun (WGS) entry which is preliminary data.</text>
</comment>